<dbReference type="AlphaFoldDB" id="A0A9N9B769"/>
<dbReference type="EMBL" id="CAJVPK010000835">
    <property type="protein sequence ID" value="CAG8553118.1"/>
    <property type="molecule type" value="Genomic_DNA"/>
</dbReference>
<organism evidence="1 2">
    <name type="scientific">Diversispora eburnea</name>
    <dbReference type="NCBI Taxonomy" id="1213867"/>
    <lineage>
        <taxon>Eukaryota</taxon>
        <taxon>Fungi</taxon>
        <taxon>Fungi incertae sedis</taxon>
        <taxon>Mucoromycota</taxon>
        <taxon>Glomeromycotina</taxon>
        <taxon>Glomeromycetes</taxon>
        <taxon>Diversisporales</taxon>
        <taxon>Diversisporaceae</taxon>
        <taxon>Diversispora</taxon>
    </lineage>
</organism>
<evidence type="ECO:0000313" key="2">
    <source>
        <dbReference type="Proteomes" id="UP000789706"/>
    </source>
</evidence>
<dbReference type="Proteomes" id="UP000789706">
    <property type="component" value="Unassembled WGS sequence"/>
</dbReference>
<reference evidence="1" key="1">
    <citation type="submission" date="2021-06" db="EMBL/GenBank/DDBJ databases">
        <authorList>
            <person name="Kallberg Y."/>
            <person name="Tangrot J."/>
            <person name="Rosling A."/>
        </authorList>
    </citation>
    <scope>NUCLEOTIDE SEQUENCE</scope>
    <source>
        <strain evidence="1">AZ414A</strain>
    </source>
</reference>
<protein>
    <submittedName>
        <fullName evidence="1">7438_t:CDS:1</fullName>
    </submittedName>
</protein>
<gene>
    <name evidence="1" type="ORF">DEBURN_LOCUS7202</name>
</gene>
<accession>A0A9N9B769</accession>
<name>A0A9N9B769_9GLOM</name>
<dbReference type="OrthoDB" id="2436368at2759"/>
<evidence type="ECO:0000313" key="1">
    <source>
        <dbReference type="EMBL" id="CAG8553118.1"/>
    </source>
</evidence>
<sequence length="200" mass="22708">MSKKHKEPLSLSTTTEKDSLFFSSYVAKSPDSQQIVTFSPEFKLYDINYLSSSKHISTPGYGSNDKHLCDLESGEKYLRPQMWVVYTNDDVNEIYTSSISGVIRFIDSDDTSRIFVSSQHPPILAISQNKNILVFCWGTTSITLFLMENGLEITTKQLEGQREIYKIVDINFIDNIIPRCAYGSLISPHVIGGREVLHKR</sequence>
<proteinExistence type="predicted"/>
<comment type="caution">
    <text evidence="1">The sequence shown here is derived from an EMBL/GenBank/DDBJ whole genome shotgun (WGS) entry which is preliminary data.</text>
</comment>
<keyword evidence="2" id="KW-1185">Reference proteome</keyword>